<evidence type="ECO:0000313" key="1">
    <source>
        <dbReference type="EMBL" id="GGS63620.1"/>
    </source>
</evidence>
<sequence>MKHTARSITARAIDMSDDTSTSWVREMYGTRFYFERYEPFTTETGEKVSGYIHAYRYNTSAEFYELTHSWDIPA</sequence>
<protein>
    <submittedName>
        <fullName evidence="1">Uncharacterized protein</fullName>
    </submittedName>
</protein>
<dbReference type="EMBL" id="BMSZ01000012">
    <property type="protein sequence ID" value="GGS63620.1"/>
    <property type="molecule type" value="Genomic_DNA"/>
</dbReference>
<name>A0ABQ2TCJ4_STRBA</name>
<evidence type="ECO:0000313" key="2">
    <source>
        <dbReference type="Proteomes" id="UP000659767"/>
    </source>
</evidence>
<gene>
    <name evidence="1" type="ORF">GCM10010253_43200</name>
</gene>
<proteinExistence type="predicted"/>
<keyword evidence="2" id="KW-1185">Reference proteome</keyword>
<comment type="caution">
    <text evidence="1">The sequence shown here is derived from an EMBL/GenBank/DDBJ whole genome shotgun (WGS) entry which is preliminary data.</text>
</comment>
<dbReference type="RefSeq" id="WP_199888866.1">
    <property type="nucleotide sequence ID" value="NZ_BMSZ01000012.1"/>
</dbReference>
<reference evidence="2" key="1">
    <citation type="journal article" date="2019" name="Int. J. Syst. Evol. Microbiol.">
        <title>The Global Catalogue of Microorganisms (GCM) 10K type strain sequencing project: providing services to taxonomists for standard genome sequencing and annotation.</title>
        <authorList>
            <consortium name="The Broad Institute Genomics Platform"/>
            <consortium name="The Broad Institute Genome Sequencing Center for Infectious Disease"/>
            <person name="Wu L."/>
            <person name="Ma J."/>
        </authorList>
    </citation>
    <scope>NUCLEOTIDE SEQUENCE [LARGE SCALE GENOMIC DNA]</scope>
    <source>
        <strain evidence="2">JCM 4350</strain>
    </source>
</reference>
<dbReference type="Proteomes" id="UP000659767">
    <property type="component" value="Unassembled WGS sequence"/>
</dbReference>
<organism evidence="1 2">
    <name type="scientific">Streptomyces badius</name>
    <dbReference type="NCBI Taxonomy" id="1941"/>
    <lineage>
        <taxon>Bacteria</taxon>
        <taxon>Bacillati</taxon>
        <taxon>Actinomycetota</taxon>
        <taxon>Actinomycetes</taxon>
        <taxon>Kitasatosporales</taxon>
        <taxon>Streptomycetaceae</taxon>
        <taxon>Streptomyces</taxon>
    </lineage>
</organism>
<accession>A0ABQ2TCJ4</accession>